<feature type="domain" description="RNA polymerase sigma-70 region 2" evidence="1">
    <location>
        <begin position="44"/>
        <end position="101"/>
    </location>
</feature>
<gene>
    <name evidence="2" type="ORF">Q664_47210</name>
</gene>
<proteinExistence type="predicted"/>
<dbReference type="InterPro" id="IPR007627">
    <property type="entry name" value="RNA_pol_sigma70_r2"/>
</dbReference>
<dbReference type="GO" id="GO:0006352">
    <property type="term" value="P:DNA-templated transcription initiation"/>
    <property type="evidence" value="ECO:0007669"/>
    <property type="project" value="InterPro"/>
</dbReference>
<dbReference type="Pfam" id="PF04542">
    <property type="entry name" value="Sigma70_r2"/>
    <property type="match status" value="1"/>
</dbReference>
<dbReference type="Gene3D" id="1.10.1740.10">
    <property type="match status" value="1"/>
</dbReference>
<reference evidence="2 3" key="1">
    <citation type="submission" date="2014-07" db="EMBL/GenBank/DDBJ databases">
        <title>Draft Genome Sequence of Gephyronic Acid Producer, Cystobacter violaceus Strain Cb vi76.</title>
        <authorList>
            <person name="Stevens D.C."/>
            <person name="Young J."/>
            <person name="Carmichael R."/>
            <person name="Tan J."/>
            <person name="Taylor R.E."/>
        </authorList>
    </citation>
    <scope>NUCLEOTIDE SEQUENCE [LARGE SCALE GENOMIC DNA]</scope>
    <source>
        <strain evidence="2 3">Cb vi76</strain>
    </source>
</reference>
<organism evidence="2 3">
    <name type="scientific">Archangium violaceum Cb vi76</name>
    <dbReference type="NCBI Taxonomy" id="1406225"/>
    <lineage>
        <taxon>Bacteria</taxon>
        <taxon>Pseudomonadati</taxon>
        <taxon>Myxococcota</taxon>
        <taxon>Myxococcia</taxon>
        <taxon>Myxococcales</taxon>
        <taxon>Cystobacterineae</taxon>
        <taxon>Archangiaceae</taxon>
        <taxon>Archangium</taxon>
    </lineage>
</organism>
<protein>
    <submittedName>
        <fullName evidence="2">RNA polymerase sigma 70</fullName>
    </submittedName>
</protein>
<evidence type="ECO:0000259" key="1">
    <source>
        <dbReference type="Pfam" id="PF04542"/>
    </source>
</evidence>
<dbReference type="SUPFAM" id="SSF88946">
    <property type="entry name" value="Sigma2 domain of RNA polymerase sigma factors"/>
    <property type="match status" value="1"/>
</dbReference>
<dbReference type="Proteomes" id="UP000028547">
    <property type="component" value="Unassembled WGS sequence"/>
</dbReference>
<dbReference type="InterPro" id="IPR014284">
    <property type="entry name" value="RNA_pol_sigma-70_dom"/>
</dbReference>
<dbReference type="NCBIfam" id="TIGR02937">
    <property type="entry name" value="sigma70-ECF"/>
    <property type="match status" value="1"/>
</dbReference>
<accession>A0A084SGL6</accession>
<sequence>MKDNERQRGRATMQLEEREKLEQDIQVLCKRGDLAGAVERALEGYGQELMRLMASVLHDYERSRDAFSLFSENLLRGLPGFRWESSFRTWAYRLARNACYQVMHAPAGREQPVTMSKLPDAAERPRSETRPWQRTSVKERFRALRESLEPQERMLLLLRVDQRLSWEEVARVMSEGEEPLSDSALKRKAAALRQQFQRIKTHLRSLAQEEGLIADEDSPTPA</sequence>
<dbReference type="EMBL" id="JPMI01000367">
    <property type="protein sequence ID" value="KFA87601.1"/>
    <property type="molecule type" value="Genomic_DNA"/>
</dbReference>
<dbReference type="InterPro" id="IPR013325">
    <property type="entry name" value="RNA_pol_sigma_r2"/>
</dbReference>
<dbReference type="AlphaFoldDB" id="A0A084SGL6"/>
<name>A0A084SGL6_9BACT</name>
<evidence type="ECO:0000313" key="3">
    <source>
        <dbReference type="Proteomes" id="UP000028547"/>
    </source>
</evidence>
<dbReference type="GO" id="GO:0003700">
    <property type="term" value="F:DNA-binding transcription factor activity"/>
    <property type="evidence" value="ECO:0007669"/>
    <property type="project" value="InterPro"/>
</dbReference>
<comment type="caution">
    <text evidence="2">The sequence shown here is derived from an EMBL/GenBank/DDBJ whole genome shotgun (WGS) entry which is preliminary data.</text>
</comment>
<evidence type="ECO:0000313" key="2">
    <source>
        <dbReference type="EMBL" id="KFA87601.1"/>
    </source>
</evidence>